<dbReference type="CDD" id="cd03784">
    <property type="entry name" value="GT1_Gtf-like"/>
    <property type="match status" value="1"/>
</dbReference>
<protein>
    <submittedName>
        <fullName evidence="5">UDP:flavonoid glycosyltransferase YjiC (YdhE family)</fullName>
    </submittedName>
</protein>
<dbReference type="Pfam" id="PF03033">
    <property type="entry name" value="Glyco_transf_28"/>
    <property type="match status" value="1"/>
</dbReference>
<evidence type="ECO:0000313" key="6">
    <source>
        <dbReference type="Proteomes" id="UP001519363"/>
    </source>
</evidence>
<name>A0ABS5AML8_9PSEU</name>
<dbReference type="EMBL" id="JAGIOO010000001">
    <property type="protein sequence ID" value="MBP2477811.1"/>
    <property type="molecule type" value="Genomic_DNA"/>
</dbReference>
<feature type="domain" description="Erythromycin biosynthesis protein CIII-like C-terminal" evidence="4">
    <location>
        <begin position="298"/>
        <end position="410"/>
    </location>
</feature>
<dbReference type="PANTHER" id="PTHR48050:SF13">
    <property type="entry name" value="STEROL 3-BETA-GLUCOSYLTRANSFERASE UGT80A2"/>
    <property type="match status" value="1"/>
</dbReference>
<evidence type="ECO:0000259" key="3">
    <source>
        <dbReference type="Pfam" id="PF03033"/>
    </source>
</evidence>
<sequence>MRIVVITAGTRGDTAPFVGLGHRLRREGHEVSVAAQKIYQPLVTEAGLGFRELPGDIREGLSDETGQGFQRNGTGLRSLSTGLRFAGRLMSELAQGVRAAVADAELVLTHRLGFALAFPLARRQGIPSVGLELFPSGAIPSGEIPPVVYGGRSLGRLGNLAGHAGMRLLARGAALLPEYREFMREVGISGPGELFAMMARERWPVLHGWSPHVLPRPADWPERAQLTGYWWPYEPRDYTPPEELAAFLAAGPPPVFLSFGSMSAGKAGELSELAVAALREAGVRGVVQAGWQGLAASGPDVLSIGEVPHGWLFPRMAAVVHHGGAGTTGAGVRAGVPAVVVPVLGDQPLWAARLAALGVSPGSVPMRSVTATRLGALIRDAVTGAGYRRRAAALGERVRAEDGAGAVVARIRHLWARS</sequence>
<dbReference type="Gene3D" id="3.40.50.2000">
    <property type="entry name" value="Glycogen Phosphorylase B"/>
    <property type="match status" value="2"/>
</dbReference>
<gene>
    <name evidence="5" type="ORF">JOF53_006683</name>
</gene>
<dbReference type="SUPFAM" id="SSF53756">
    <property type="entry name" value="UDP-Glycosyltransferase/glycogen phosphorylase"/>
    <property type="match status" value="1"/>
</dbReference>
<organism evidence="5 6">
    <name type="scientific">Crossiella equi</name>
    <dbReference type="NCBI Taxonomy" id="130796"/>
    <lineage>
        <taxon>Bacteria</taxon>
        <taxon>Bacillati</taxon>
        <taxon>Actinomycetota</taxon>
        <taxon>Actinomycetes</taxon>
        <taxon>Pseudonocardiales</taxon>
        <taxon>Pseudonocardiaceae</taxon>
        <taxon>Crossiella</taxon>
    </lineage>
</organism>
<proteinExistence type="predicted"/>
<comment type="caution">
    <text evidence="5">The sequence shown here is derived from an EMBL/GenBank/DDBJ whole genome shotgun (WGS) entry which is preliminary data.</text>
</comment>
<dbReference type="Proteomes" id="UP001519363">
    <property type="component" value="Unassembled WGS sequence"/>
</dbReference>
<dbReference type="InterPro" id="IPR002213">
    <property type="entry name" value="UDP_glucos_trans"/>
</dbReference>
<dbReference type="InterPro" id="IPR050426">
    <property type="entry name" value="Glycosyltransferase_28"/>
</dbReference>
<evidence type="ECO:0000256" key="1">
    <source>
        <dbReference type="ARBA" id="ARBA00004660"/>
    </source>
</evidence>
<dbReference type="InterPro" id="IPR010610">
    <property type="entry name" value="EryCIII-like_C"/>
</dbReference>
<keyword evidence="2" id="KW-0045">Antibiotic biosynthesis</keyword>
<dbReference type="InterPro" id="IPR004276">
    <property type="entry name" value="GlycoTrans_28_N"/>
</dbReference>
<accession>A0ABS5AML8</accession>
<evidence type="ECO:0000313" key="5">
    <source>
        <dbReference type="EMBL" id="MBP2477811.1"/>
    </source>
</evidence>
<feature type="domain" description="Glycosyltransferase family 28 N-terminal" evidence="3">
    <location>
        <begin position="3"/>
        <end position="65"/>
    </location>
</feature>
<comment type="pathway">
    <text evidence="1">Antibiotic biosynthesis; vancomycin biosynthesis.</text>
</comment>
<dbReference type="RefSeq" id="WP_086780500.1">
    <property type="nucleotide sequence ID" value="NZ_JAGIOO010000001.1"/>
</dbReference>
<reference evidence="5 6" key="1">
    <citation type="submission" date="2021-03" db="EMBL/GenBank/DDBJ databases">
        <title>Sequencing the genomes of 1000 actinobacteria strains.</title>
        <authorList>
            <person name="Klenk H.-P."/>
        </authorList>
    </citation>
    <scope>NUCLEOTIDE SEQUENCE [LARGE SCALE GENOMIC DNA]</scope>
    <source>
        <strain evidence="5 6">DSM 44580</strain>
    </source>
</reference>
<dbReference type="PANTHER" id="PTHR48050">
    <property type="entry name" value="STEROL 3-BETA-GLUCOSYLTRANSFERASE"/>
    <property type="match status" value="1"/>
</dbReference>
<keyword evidence="6" id="KW-1185">Reference proteome</keyword>
<evidence type="ECO:0000259" key="4">
    <source>
        <dbReference type="Pfam" id="PF06722"/>
    </source>
</evidence>
<dbReference type="Pfam" id="PF06722">
    <property type="entry name" value="EryCIII-like_C"/>
    <property type="match status" value="1"/>
</dbReference>
<evidence type="ECO:0000256" key="2">
    <source>
        <dbReference type="ARBA" id="ARBA00023194"/>
    </source>
</evidence>